<protein>
    <submittedName>
        <fullName evidence="2">DUF3307 domain-containing protein</fullName>
    </submittedName>
</protein>
<name>A0A8J8M7F8_9FIRM</name>
<organism evidence="2 3">
    <name type="scientific">Vallitalea guaymasensis</name>
    <dbReference type="NCBI Taxonomy" id="1185412"/>
    <lineage>
        <taxon>Bacteria</taxon>
        <taxon>Bacillati</taxon>
        <taxon>Bacillota</taxon>
        <taxon>Clostridia</taxon>
        <taxon>Lachnospirales</taxon>
        <taxon>Vallitaleaceae</taxon>
        <taxon>Vallitalea</taxon>
    </lineage>
</organism>
<gene>
    <name evidence="2" type="ORF">HYG85_00945</name>
</gene>
<dbReference type="AlphaFoldDB" id="A0A8J8M7F8"/>
<feature type="transmembrane region" description="Helical" evidence="1">
    <location>
        <begin position="231"/>
        <end position="252"/>
    </location>
</feature>
<evidence type="ECO:0000313" key="3">
    <source>
        <dbReference type="Proteomes" id="UP000677305"/>
    </source>
</evidence>
<keyword evidence="3" id="KW-1185">Reference proteome</keyword>
<dbReference type="Proteomes" id="UP000677305">
    <property type="component" value="Chromosome"/>
</dbReference>
<dbReference type="Pfam" id="PF11750">
    <property type="entry name" value="DUF3307"/>
    <property type="match status" value="1"/>
</dbReference>
<evidence type="ECO:0000313" key="2">
    <source>
        <dbReference type="EMBL" id="QUH27560.1"/>
    </source>
</evidence>
<dbReference type="InterPro" id="IPR021737">
    <property type="entry name" value="Phage_phiKZ_Orf197"/>
</dbReference>
<evidence type="ECO:0000256" key="1">
    <source>
        <dbReference type="SAM" id="Phobius"/>
    </source>
</evidence>
<dbReference type="EMBL" id="CP058561">
    <property type="protein sequence ID" value="QUH27560.1"/>
    <property type="molecule type" value="Genomic_DNA"/>
</dbReference>
<keyword evidence="1" id="KW-1133">Transmembrane helix</keyword>
<dbReference type="RefSeq" id="WP_212691911.1">
    <property type="nucleotide sequence ID" value="NZ_CP058561.1"/>
</dbReference>
<proteinExistence type="predicted"/>
<sequence length="296" mass="33777">MKLLLYLILAHLVADFVLQSDQLVKSKNDYYKEFNKYISIKNPLLKHGILVLLSMQILHLFYDNSLLIILMTIIITTGHLLIDHKKLIITQQSCKNGLLYFSLEQFLHLLWIYFASIFFKVSYTQKYIWLFGSYKSKYNNGEIEIPDIDTYILGSIIILILFSIVAGSVISFILEKLKIVNNEVDVHVIEISNVMIEEGGVSDVQEEIAVSNEPSLAMSKTNQKIGIKIGIIERLLVIIFVAMGQYSAMGLILAVKSITRFEELKNKKKSEYYLLGTLLSFLFGILGGLLIKRLID</sequence>
<feature type="transmembrane region" description="Helical" evidence="1">
    <location>
        <begin position="151"/>
        <end position="174"/>
    </location>
</feature>
<keyword evidence="1" id="KW-0472">Membrane</keyword>
<accession>A0A8J8M7F8</accession>
<dbReference type="KEGG" id="vgu:HYG85_00945"/>
<keyword evidence="1" id="KW-0812">Transmembrane</keyword>
<feature type="transmembrane region" description="Helical" evidence="1">
    <location>
        <begin position="272"/>
        <end position="291"/>
    </location>
</feature>
<reference evidence="2 3" key="1">
    <citation type="submission" date="2020-07" db="EMBL/GenBank/DDBJ databases">
        <title>Vallitalea guaymasensis genome.</title>
        <authorList>
            <person name="Postec A."/>
        </authorList>
    </citation>
    <scope>NUCLEOTIDE SEQUENCE [LARGE SCALE GENOMIC DNA]</scope>
    <source>
        <strain evidence="2 3">Ra1766G1</strain>
    </source>
</reference>
<feature type="transmembrane region" description="Helical" evidence="1">
    <location>
        <begin position="60"/>
        <end position="82"/>
    </location>
</feature>